<sequence>MAKIRISIKYLVLLILSAIFLYVQGGSLTHVIFYMLFITFLISFISIIIARFGLNISNVTTARFYTCGEKEYIDTMVKNNTIFILPYCNITNEGIAKIKKNYSGDAVTLSVNEHRIISEELIYICRGKFDLGTYEVELKDLFGIFSLTYKIEGKKQIKIFPRVYDVSGMSIRGSDIIENTLSVVTSKEDPHSTKDMRKYREGDSLKRINWKVSAKLNDLYVRNFDTVSGEEFNIFIDMNQSNYLLDPYGKNEEMLMDFSASLIYSFLKRSISTRLFVNNLKEETLEIENKIDFEKFLNYLIEHKSEGTTPITSFIQMQKLRLSSVAGMAIITHTLSEKLLTFMMENKERGNSFVLFYLKSEINEDSVLAMSNIGIVCHKIDEEILDEEVAVSIEELIKGQVS</sequence>
<evidence type="ECO:0000313" key="4">
    <source>
        <dbReference type="Proteomes" id="UP000286268"/>
    </source>
</evidence>
<keyword evidence="1" id="KW-1133">Transmembrane helix</keyword>
<dbReference type="InterPro" id="IPR002881">
    <property type="entry name" value="DUF58"/>
</dbReference>
<reference evidence="3 4" key="1">
    <citation type="submission" date="2018-01" db="EMBL/GenBank/DDBJ databases">
        <title>Genome Sequencing and Assembly of Anaerobacter polyendosporus strain CT4.</title>
        <authorList>
            <person name="Tachaapaikoon C."/>
            <person name="Sutheeworapong S."/>
            <person name="Jenjaroenpun P."/>
            <person name="Wongsurawat T."/>
            <person name="Nookeaw I."/>
            <person name="Cheawchanlertfa P."/>
            <person name="Kosugi A."/>
            <person name="Cheevadhanarak S."/>
            <person name="Ratanakhanokchai K."/>
        </authorList>
    </citation>
    <scope>NUCLEOTIDE SEQUENCE [LARGE SCALE GENOMIC DNA]</scope>
    <source>
        <strain evidence="3 4">CT4</strain>
    </source>
</reference>
<evidence type="ECO:0000256" key="1">
    <source>
        <dbReference type="SAM" id="Phobius"/>
    </source>
</evidence>
<accession>A0A410DZS8</accession>
<organism evidence="3 4">
    <name type="scientific">Clostridium manihotivorum</name>
    <dbReference type="NCBI Taxonomy" id="2320868"/>
    <lineage>
        <taxon>Bacteria</taxon>
        <taxon>Bacillati</taxon>
        <taxon>Bacillota</taxon>
        <taxon>Clostridia</taxon>
        <taxon>Eubacteriales</taxon>
        <taxon>Clostridiaceae</taxon>
        <taxon>Clostridium</taxon>
    </lineage>
</organism>
<protein>
    <recommendedName>
        <fullName evidence="2">DUF58 domain-containing protein</fullName>
    </recommendedName>
</protein>
<feature type="domain" description="DUF58" evidence="2">
    <location>
        <begin position="195"/>
        <end position="269"/>
    </location>
</feature>
<dbReference type="OrthoDB" id="9778037at2"/>
<dbReference type="PANTHER" id="PTHR34351:SF2">
    <property type="entry name" value="DUF58 DOMAIN-CONTAINING PROTEIN"/>
    <property type="match status" value="1"/>
</dbReference>
<keyword evidence="4" id="KW-1185">Reference proteome</keyword>
<evidence type="ECO:0000313" key="3">
    <source>
        <dbReference type="EMBL" id="QAA34597.1"/>
    </source>
</evidence>
<keyword evidence="1" id="KW-0472">Membrane</keyword>
<proteinExistence type="predicted"/>
<dbReference type="Pfam" id="PF01882">
    <property type="entry name" value="DUF58"/>
    <property type="match status" value="1"/>
</dbReference>
<evidence type="ECO:0000259" key="2">
    <source>
        <dbReference type="Pfam" id="PF01882"/>
    </source>
</evidence>
<dbReference type="PANTHER" id="PTHR34351">
    <property type="entry name" value="SLR1927 PROTEIN-RELATED"/>
    <property type="match status" value="1"/>
</dbReference>
<dbReference type="KEGG" id="cmah:C1I91_24835"/>
<dbReference type="Proteomes" id="UP000286268">
    <property type="component" value="Chromosome"/>
</dbReference>
<feature type="transmembrane region" description="Helical" evidence="1">
    <location>
        <begin position="31"/>
        <end position="54"/>
    </location>
</feature>
<gene>
    <name evidence="3" type="ORF">C1I91_24835</name>
</gene>
<dbReference type="RefSeq" id="WP_128215311.1">
    <property type="nucleotide sequence ID" value="NZ_CP025746.1"/>
</dbReference>
<keyword evidence="1" id="KW-0812">Transmembrane</keyword>
<name>A0A410DZS8_9CLOT</name>
<dbReference type="AlphaFoldDB" id="A0A410DZS8"/>
<feature type="transmembrane region" description="Helical" evidence="1">
    <location>
        <begin position="7"/>
        <end position="25"/>
    </location>
</feature>
<dbReference type="EMBL" id="CP025746">
    <property type="protein sequence ID" value="QAA34597.1"/>
    <property type="molecule type" value="Genomic_DNA"/>
</dbReference>